<reference evidence="2" key="1">
    <citation type="submission" date="2021-01" db="EMBL/GenBank/DDBJ databases">
        <authorList>
            <consortium name="Genoscope - CEA"/>
            <person name="William W."/>
        </authorList>
    </citation>
    <scope>NUCLEOTIDE SEQUENCE</scope>
</reference>
<dbReference type="AlphaFoldDB" id="A0A8S1THX4"/>
<proteinExistence type="predicted"/>
<dbReference type="OMA" id="SEQDCET"/>
<organism evidence="2 3">
    <name type="scientific">Paramecium octaurelia</name>
    <dbReference type="NCBI Taxonomy" id="43137"/>
    <lineage>
        <taxon>Eukaryota</taxon>
        <taxon>Sar</taxon>
        <taxon>Alveolata</taxon>
        <taxon>Ciliophora</taxon>
        <taxon>Intramacronucleata</taxon>
        <taxon>Oligohymenophorea</taxon>
        <taxon>Peniculida</taxon>
        <taxon>Parameciidae</taxon>
        <taxon>Paramecium</taxon>
    </lineage>
</organism>
<evidence type="ECO:0000313" key="3">
    <source>
        <dbReference type="Proteomes" id="UP000683925"/>
    </source>
</evidence>
<name>A0A8S1THX4_PAROT</name>
<gene>
    <name evidence="2" type="ORF">POCTA_138.1.T0250046</name>
</gene>
<keyword evidence="3" id="KW-1185">Reference proteome</keyword>
<dbReference type="OrthoDB" id="309925at2759"/>
<protein>
    <submittedName>
        <fullName evidence="2">Uncharacterized protein</fullName>
    </submittedName>
</protein>
<evidence type="ECO:0000256" key="1">
    <source>
        <dbReference type="SAM" id="MobiDB-lite"/>
    </source>
</evidence>
<dbReference type="Proteomes" id="UP000683925">
    <property type="component" value="Unassembled WGS sequence"/>
</dbReference>
<dbReference type="EMBL" id="CAJJDP010000025">
    <property type="protein sequence ID" value="CAD8151343.1"/>
    <property type="molecule type" value="Genomic_DNA"/>
</dbReference>
<feature type="region of interest" description="Disordered" evidence="1">
    <location>
        <begin position="43"/>
        <end position="64"/>
    </location>
</feature>
<feature type="compositionally biased region" description="Basic and acidic residues" evidence="1">
    <location>
        <begin position="46"/>
        <end position="64"/>
    </location>
</feature>
<evidence type="ECO:0000313" key="2">
    <source>
        <dbReference type="EMBL" id="CAD8151343.1"/>
    </source>
</evidence>
<accession>A0A8S1THX4</accession>
<sequence length="224" mass="26047">MINFNSFSKQEFGKNLYCLEFTNIEEVSESIPRFFIATLGSNNPQMHEKKNETKNKENQPRSSQPKDLKVFLVQNTEVNQYTLFTILKIENSYLDLINFITNLIMSRTDGFIFTITQFGIESLLKLKKDISIKNHNYSLSQLISEEFQDTTSQDCETLLLLEHEISSSEYLDFNNFISGSLKTFKKLIVIFNESCQSLKDLSLESMHSQFPSELVQFLQQLMNL</sequence>
<comment type="caution">
    <text evidence="2">The sequence shown here is derived from an EMBL/GenBank/DDBJ whole genome shotgun (WGS) entry which is preliminary data.</text>
</comment>